<evidence type="ECO:0000256" key="4">
    <source>
        <dbReference type="ARBA" id="ARBA00022723"/>
    </source>
</evidence>
<dbReference type="PROSITE" id="PS00593">
    <property type="entry name" value="HEME_OXYGENASE"/>
    <property type="match status" value="1"/>
</dbReference>
<dbReference type="InterPro" id="IPR016053">
    <property type="entry name" value="Haem_Oase-like"/>
</dbReference>
<dbReference type="EMBL" id="FUEZ01000004">
    <property type="protein sequence ID" value="SPM42480.1"/>
    <property type="molecule type" value="Genomic_DNA"/>
</dbReference>
<evidence type="ECO:0000256" key="5">
    <source>
        <dbReference type="ARBA" id="ARBA00023002"/>
    </source>
</evidence>
<dbReference type="Gene3D" id="1.20.910.10">
    <property type="entry name" value="Heme oxygenase-like"/>
    <property type="match status" value="1"/>
</dbReference>
<dbReference type="GO" id="GO:0046872">
    <property type="term" value="F:metal ion binding"/>
    <property type="evidence" value="ECO:0007669"/>
    <property type="project" value="UniProtKB-KW"/>
</dbReference>
<dbReference type="AlphaFoldDB" id="A0A2U3PFG3"/>
<reference evidence="10 11" key="1">
    <citation type="submission" date="2017-01" db="EMBL/GenBank/DDBJ databases">
        <authorList>
            <consortium name="Urmite Genomes"/>
        </authorList>
    </citation>
    <scope>NUCLEOTIDE SEQUENCE [LARGE SCALE GENOMIC DNA]</scope>
    <source>
        <strain evidence="10 11">AB215</strain>
    </source>
</reference>
<keyword evidence="6 9" id="KW-0408">Iron</keyword>
<evidence type="ECO:0000313" key="10">
    <source>
        <dbReference type="EMBL" id="SPM42480.1"/>
    </source>
</evidence>
<dbReference type="GO" id="GO:0020037">
    <property type="term" value="F:heme binding"/>
    <property type="evidence" value="ECO:0007669"/>
    <property type="project" value="TreeGrafter"/>
</dbReference>
<dbReference type="SUPFAM" id="SSF48613">
    <property type="entry name" value="Heme oxygenase-like"/>
    <property type="match status" value="1"/>
</dbReference>
<dbReference type="GO" id="GO:0006979">
    <property type="term" value="P:response to oxidative stress"/>
    <property type="evidence" value="ECO:0007669"/>
    <property type="project" value="TreeGrafter"/>
</dbReference>
<evidence type="ECO:0000313" key="11">
    <source>
        <dbReference type="Proteomes" id="UP000240424"/>
    </source>
</evidence>
<dbReference type="EC" id="1.14.14.18" evidence="2"/>
<sequence>MSSTTVSQFRRLSAAMKDGSAAEHSAAEGTTFISELFAGRVTAEGYSNYLLRLRVVYAALEHAIRVHRHDPMVAAVYDPALERLPAIEADLEFWLPGASRELHSPAATAYSERVGALAWGGSLVAHHYTRYLGDLSGGRGIGKVLDRSFDLGGRGLAFYEFPMRPKPYKDDYRARLDALCPDLDATDRIVEEVKVAFGLNHALLDELAA</sequence>
<keyword evidence="3 8" id="KW-0349">Heme</keyword>
<evidence type="ECO:0000256" key="7">
    <source>
        <dbReference type="ARBA" id="ARBA00048328"/>
    </source>
</evidence>
<dbReference type="PRINTS" id="PR00088">
    <property type="entry name" value="HAEMOXYGNASE"/>
</dbReference>
<feature type="binding site" description="axial binding residue" evidence="9">
    <location>
        <position position="24"/>
    </location>
    <ligand>
        <name>heme b</name>
        <dbReference type="ChEBI" id="CHEBI:60344"/>
    </ligand>
    <ligandPart>
        <name>Fe</name>
        <dbReference type="ChEBI" id="CHEBI:18248"/>
    </ligandPart>
</feature>
<feature type="binding site" evidence="8">
    <location>
        <position position="173"/>
    </location>
    <ligand>
        <name>heme b</name>
        <dbReference type="ChEBI" id="CHEBI:60344"/>
    </ligand>
</feature>
<comment type="catalytic activity">
    <reaction evidence="7">
        <text>heme b + 3 reduced [NADPH--hemoprotein reductase] + 3 O2 = biliverdin IXalpha + CO + Fe(2+) + 3 oxidized [NADPH--hemoprotein reductase] + 3 H2O + H(+)</text>
        <dbReference type="Rhea" id="RHEA:21764"/>
        <dbReference type="Rhea" id="RHEA-COMP:11964"/>
        <dbReference type="Rhea" id="RHEA-COMP:11965"/>
        <dbReference type="ChEBI" id="CHEBI:15377"/>
        <dbReference type="ChEBI" id="CHEBI:15378"/>
        <dbReference type="ChEBI" id="CHEBI:15379"/>
        <dbReference type="ChEBI" id="CHEBI:17245"/>
        <dbReference type="ChEBI" id="CHEBI:29033"/>
        <dbReference type="ChEBI" id="CHEBI:57618"/>
        <dbReference type="ChEBI" id="CHEBI:57991"/>
        <dbReference type="ChEBI" id="CHEBI:58210"/>
        <dbReference type="ChEBI" id="CHEBI:60344"/>
        <dbReference type="EC" id="1.14.14.18"/>
    </reaction>
</comment>
<dbReference type="GO" id="GO:0006788">
    <property type="term" value="P:heme oxidation"/>
    <property type="evidence" value="ECO:0007669"/>
    <property type="project" value="InterPro"/>
</dbReference>
<evidence type="ECO:0000256" key="8">
    <source>
        <dbReference type="PIRSR" id="PIRSR000343-1"/>
    </source>
</evidence>
<evidence type="ECO:0000256" key="1">
    <source>
        <dbReference type="ARBA" id="ARBA00006134"/>
    </source>
</evidence>
<gene>
    <name evidence="10" type="ORF">MNAB215_4700</name>
</gene>
<evidence type="ECO:0000256" key="3">
    <source>
        <dbReference type="ARBA" id="ARBA00022617"/>
    </source>
</evidence>
<evidence type="ECO:0000256" key="6">
    <source>
        <dbReference type="ARBA" id="ARBA00023004"/>
    </source>
</evidence>
<dbReference type="PIRSF" id="PIRSF000343">
    <property type="entry name" value="Haem_Oase"/>
    <property type="match status" value="1"/>
</dbReference>
<dbReference type="CDD" id="cd19165">
    <property type="entry name" value="HemeO"/>
    <property type="match status" value="1"/>
</dbReference>
<evidence type="ECO:0000256" key="9">
    <source>
        <dbReference type="PIRSR" id="PIRSR000343-2"/>
    </source>
</evidence>
<dbReference type="RefSeq" id="WP_077080916.1">
    <property type="nucleotide sequence ID" value="NZ_FUEZ01000004.1"/>
</dbReference>
<organism evidence="10 11">
    <name type="scientific">Mycobacterium numidiamassiliense</name>
    <dbReference type="NCBI Taxonomy" id="1841861"/>
    <lineage>
        <taxon>Bacteria</taxon>
        <taxon>Bacillati</taxon>
        <taxon>Actinomycetota</taxon>
        <taxon>Actinomycetes</taxon>
        <taxon>Mycobacteriales</taxon>
        <taxon>Mycobacteriaceae</taxon>
        <taxon>Mycobacterium</taxon>
    </lineage>
</organism>
<feature type="binding site" evidence="8">
    <location>
        <position position="128"/>
    </location>
    <ligand>
        <name>heme b</name>
        <dbReference type="ChEBI" id="CHEBI:60344"/>
    </ligand>
</feature>
<dbReference type="InterPro" id="IPR018207">
    <property type="entry name" value="Haem_oxygenase_CS"/>
</dbReference>
<evidence type="ECO:0000256" key="2">
    <source>
        <dbReference type="ARBA" id="ARBA00012360"/>
    </source>
</evidence>
<accession>A0A2U3PFG3</accession>
<keyword evidence="11" id="KW-1185">Reference proteome</keyword>
<dbReference type="GO" id="GO:0042167">
    <property type="term" value="P:heme catabolic process"/>
    <property type="evidence" value="ECO:0007669"/>
    <property type="project" value="TreeGrafter"/>
</dbReference>
<dbReference type="InterPro" id="IPR002051">
    <property type="entry name" value="Haem_Oase"/>
</dbReference>
<dbReference type="STRING" id="1841861.GCA_900157365_03020"/>
<dbReference type="InterPro" id="IPR016084">
    <property type="entry name" value="Haem_Oase-like_multi-hlx"/>
</dbReference>
<feature type="binding site" evidence="8">
    <location>
        <position position="17"/>
    </location>
    <ligand>
        <name>heme b</name>
        <dbReference type="ChEBI" id="CHEBI:60344"/>
    </ligand>
</feature>
<dbReference type="Pfam" id="PF01126">
    <property type="entry name" value="Heme_oxygenase"/>
    <property type="match status" value="1"/>
</dbReference>
<name>A0A2U3PFG3_9MYCO</name>
<protein>
    <recommendedName>
        <fullName evidence="2">heme oxygenase (biliverdin-producing)</fullName>
        <ecNumber evidence="2">1.14.14.18</ecNumber>
    </recommendedName>
</protein>
<keyword evidence="4 9" id="KW-0479">Metal-binding</keyword>
<dbReference type="PANTHER" id="PTHR10720:SF0">
    <property type="entry name" value="HEME OXYGENASE"/>
    <property type="match status" value="1"/>
</dbReference>
<comment type="similarity">
    <text evidence="1">Belongs to the heme oxygenase family.</text>
</comment>
<proteinExistence type="inferred from homology"/>
<dbReference type="OrthoDB" id="5493802at2"/>
<dbReference type="Proteomes" id="UP000240424">
    <property type="component" value="Unassembled WGS sequence"/>
</dbReference>
<dbReference type="PANTHER" id="PTHR10720">
    <property type="entry name" value="HEME OXYGENASE"/>
    <property type="match status" value="1"/>
</dbReference>
<dbReference type="GO" id="GO:0004392">
    <property type="term" value="F:heme oxygenase (decyclizing) activity"/>
    <property type="evidence" value="ECO:0007669"/>
    <property type="project" value="UniProtKB-EC"/>
</dbReference>
<keyword evidence="5" id="KW-0560">Oxidoreductase</keyword>